<sequence length="130" mass="15941">MTTPLRCFCHSYFSPLLLYLPPIYVYVYVYIYLFIFQQLLYFSTFLSFSFNFLHFFNVTFLWLFLHPFLLFFFSSSPFHLSLSCRYTSDSSFLKETRIPFHLSFLLYHLVFLILYLWKTLYIRTEVGEKN</sequence>
<dbReference type="AlphaFoldDB" id="C9ZRN3"/>
<keyword evidence="1" id="KW-0812">Transmembrane</keyword>
<feature type="transmembrane region" description="Helical" evidence="1">
    <location>
        <begin position="55"/>
        <end position="78"/>
    </location>
</feature>
<dbReference type="RefSeq" id="XP_011774616.1">
    <property type="nucleotide sequence ID" value="XM_011776314.1"/>
</dbReference>
<evidence type="ECO:0000313" key="3">
    <source>
        <dbReference type="Proteomes" id="UP000002316"/>
    </source>
</evidence>
<feature type="transmembrane region" description="Helical" evidence="1">
    <location>
        <begin position="23"/>
        <end position="43"/>
    </location>
</feature>
<keyword evidence="1" id="KW-1133">Transmembrane helix</keyword>
<protein>
    <submittedName>
        <fullName evidence="2">Uncharacterized protein</fullName>
    </submittedName>
</protein>
<name>C9ZRN3_TRYB9</name>
<keyword evidence="1" id="KW-0472">Membrane</keyword>
<dbReference type="EMBL" id="FN554970">
    <property type="protein sequence ID" value="CBH12335.1"/>
    <property type="molecule type" value="Genomic_DNA"/>
</dbReference>
<dbReference type="GeneID" id="23862458"/>
<gene>
    <name evidence="2" type="ORF">TbgDal_VII2900</name>
</gene>
<dbReference type="KEGG" id="tbg:TbgDal_VII2900"/>
<evidence type="ECO:0000313" key="2">
    <source>
        <dbReference type="EMBL" id="CBH12335.1"/>
    </source>
</evidence>
<organism evidence="2 3">
    <name type="scientific">Trypanosoma brucei gambiense (strain MHOM/CI/86/DAL972)</name>
    <dbReference type="NCBI Taxonomy" id="679716"/>
    <lineage>
        <taxon>Eukaryota</taxon>
        <taxon>Discoba</taxon>
        <taxon>Euglenozoa</taxon>
        <taxon>Kinetoplastea</taxon>
        <taxon>Metakinetoplastina</taxon>
        <taxon>Trypanosomatida</taxon>
        <taxon>Trypanosomatidae</taxon>
        <taxon>Trypanosoma</taxon>
    </lineage>
</organism>
<evidence type="ECO:0000256" key="1">
    <source>
        <dbReference type="SAM" id="Phobius"/>
    </source>
</evidence>
<accession>C9ZRN3</accession>
<proteinExistence type="predicted"/>
<dbReference type="Proteomes" id="UP000002316">
    <property type="component" value="Chromosome 7"/>
</dbReference>
<reference evidence="3" key="1">
    <citation type="journal article" date="2010" name="PLoS Negl. Trop. Dis.">
        <title>The genome sequence of Trypanosoma brucei gambiense, causative agent of chronic human african trypanosomiasis.</title>
        <authorList>
            <person name="Jackson A.P."/>
            <person name="Sanders M."/>
            <person name="Berry A."/>
            <person name="McQuillan J."/>
            <person name="Aslett M.A."/>
            <person name="Quail M.A."/>
            <person name="Chukualim B."/>
            <person name="Capewell P."/>
            <person name="MacLeod A."/>
            <person name="Melville S.E."/>
            <person name="Gibson W."/>
            <person name="Barry J.D."/>
            <person name="Berriman M."/>
            <person name="Hertz-Fowler C."/>
        </authorList>
    </citation>
    <scope>NUCLEOTIDE SEQUENCE [LARGE SCALE GENOMIC DNA]</scope>
    <source>
        <strain evidence="3">MHOM/CI/86/DAL972</strain>
    </source>
</reference>
<feature type="transmembrane region" description="Helical" evidence="1">
    <location>
        <begin position="98"/>
        <end position="117"/>
    </location>
</feature>